<keyword evidence="1" id="KW-0812">Transmembrane</keyword>
<name>U4L3Y3_PYROM</name>
<dbReference type="Pfam" id="PF17111">
    <property type="entry name" value="PigL_N"/>
    <property type="match status" value="1"/>
</dbReference>
<accession>U4L3Y3</accession>
<organism evidence="3 4">
    <name type="scientific">Pyronema omphalodes (strain CBS 100304)</name>
    <name type="common">Pyronema confluens</name>
    <dbReference type="NCBI Taxonomy" id="1076935"/>
    <lineage>
        <taxon>Eukaryota</taxon>
        <taxon>Fungi</taxon>
        <taxon>Dikarya</taxon>
        <taxon>Ascomycota</taxon>
        <taxon>Pezizomycotina</taxon>
        <taxon>Pezizomycetes</taxon>
        <taxon>Pezizales</taxon>
        <taxon>Pyronemataceae</taxon>
        <taxon>Pyronema</taxon>
    </lineage>
</organism>
<evidence type="ECO:0000313" key="3">
    <source>
        <dbReference type="EMBL" id="CCX04765.1"/>
    </source>
</evidence>
<sequence>MDPFTIATGLAGLLSLAIEISGILSGYIGASKSAPKEVHDLLVKVSALQQVLEQLIVFLRSEEARQVSFNKTSVLLSVIVLANKKSKLFAKSWT</sequence>
<keyword evidence="1" id="KW-0472">Membrane</keyword>
<dbReference type="InterPro" id="IPR031348">
    <property type="entry name" value="PigL_N"/>
</dbReference>
<reference evidence="3 4" key="1">
    <citation type="journal article" date="2013" name="PLoS Genet.">
        <title>The genome and development-dependent transcriptomes of Pyronema confluens: a window into fungal evolution.</title>
        <authorList>
            <person name="Traeger S."/>
            <person name="Altegoer F."/>
            <person name="Freitag M."/>
            <person name="Gabaldon T."/>
            <person name="Kempken F."/>
            <person name="Kumar A."/>
            <person name="Marcet-Houben M."/>
            <person name="Poggeler S."/>
            <person name="Stajich J.E."/>
            <person name="Nowrousian M."/>
        </authorList>
    </citation>
    <scope>NUCLEOTIDE SEQUENCE [LARGE SCALE GENOMIC DNA]</scope>
    <source>
        <strain evidence="4">CBS 100304</strain>
        <tissue evidence="3">Vegetative mycelium</tissue>
    </source>
</reference>
<evidence type="ECO:0000259" key="2">
    <source>
        <dbReference type="Pfam" id="PF17111"/>
    </source>
</evidence>
<feature type="domain" description="Azaphilone pigments biosynthesis cluster protein L N-terminal" evidence="2">
    <location>
        <begin position="1"/>
        <end position="65"/>
    </location>
</feature>
<protein>
    <recommendedName>
        <fullName evidence="2">Azaphilone pigments biosynthesis cluster protein L N-terminal domain-containing protein</fullName>
    </recommendedName>
</protein>
<proteinExistence type="predicted"/>
<gene>
    <name evidence="3" type="ORF">PCON_03656</name>
</gene>
<feature type="transmembrane region" description="Helical" evidence="1">
    <location>
        <begin position="6"/>
        <end position="28"/>
    </location>
</feature>
<dbReference type="Proteomes" id="UP000018144">
    <property type="component" value="Unassembled WGS sequence"/>
</dbReference>
<dbReference type="AlphaFoldDB" id="U4L3Y3"/>
<keyword evidence="1" id="KW-1133">Transmembrane helix</keyword>
<dbReference type="EMBL" id="HF935217">
    <property type="protein sequence ID" value="CCX04765.1"/>
    <property type="molecule type" value="Genomic_DNA"/>
</dbReference>
<dbReference type="OrthoDB" id="19923at2759"/>
<evidence type="ECO:0000313" key="4">
    <source>
        <dbReference type="Proteomes" id="UP000018144"/>
    </source>
</evidence>
<evidence type="ECO:0000256" key="1">
    <source>
        <dbReference type="SAM" id="Phobius"/>
    </source>
</evidence>
<keyword evidence="4" id="KW-1185">Reference proteome</keyword>